<sequence>MSLPALFLNAVFCTSDAQTTCMPPQFVWVADGFIREDKRVAQCKEKAEQLNAKRQDLSVLYRCDPIKGK</sequence>
<dbReference type="RefSeq" id="WP_168080861.1">
    <property type="nucleotide sequence ID" value="NZ_JAAVJI010000001.1"/>
</dbReference>
<accession>A0ABX0Y8E6</accession>
<comment type="caution">
    <text evidence="1">The sequence shown here is derived from an EMBL/GenBank/DDBJ whole genome shotgun (WGS) entry which is preliminary data.</text>
</comment>
<proteinExistence type="predicted"/>
<dbReference type="Proteomes" id="UP000746535">
    <property type="component" value="Unassembled WGS sequence"/>
</dbReference>
<evidence type="ECO:0000313" key="1">
    <source>
        <dbReference type="EMBL" id="NJO99579.1"/>
    </source>
</evidence>
<name>A0ABX0Y8E6_9PSED</name>
<gene>
    <name evidence="1" type="ORF">HBH25_01690</name>
</gene>
<evidence type="ECO:0000313" key="2">
    <source>
        <dbReference type="Proteomes" id="UP000746535"/>
    </source>
</evidence>
<organism evidence="1 2">
    <name type="scientific">Pseudomonas quercus</name>
    <dbReference type="NCBI Taxonomy" id="2722792"/>
    <lineage>
        <taxon>Bacteria</taxon>
        <taxon>Pseudomonadati</taxon>
        <taxon>Pseudomonadota</taxon>
        <taxon>Gammaproteobacteria</taxon>
        <taxon>Pseudomonadales</taxon>
        <taxon>Pseudomonadaceae</taxon>
        <taxon>Pseudomonas</taxon>
    </lineage>
</organism>
<dbReference type="EMBL" id="JAAVJI010000001">
    <property type="protein sequence ID" value="NJO99579.1"/>
    <property type="molecule type" value="Genomic_DNA"/>
</dbReference>
<reference evidence="1 2" key="1">
    <citation type="submission" date="2020-03" db="EMBL/GenBank/DDBJ databases">
        <authorList>
            <person name="Wang L."/>
            <person name="He N."/>
            <person name="Li Y."/>
            <person name="Fang Y."/>
            <person name="Zhang F."/>
        </authorList>
    </citation>
    <scope>NUCLEOTIDE SEQUENCE [LARGE SCALE GENOMIC DNA]</scope>
    <source>
        <strain evidence="2">hsmgli-8</strain>
    </source>
</reference>
<protein>
    <submittedName>
        <fullName evidence="1">Uncharacterized protein</fullName>
    </submittedName>
</protein>
<keyword evidence="2" id="KW-1185">Reference proteome</keyword>